<organism evidence="1">
    <name type="scientific">Streptococcus pneumoniae</name>
    <dbReference type="NCBI Taxonomy" id="1313"/>
    <lineage>
        <taxon>Bacteria</taxon>
        <taxon>Bacillati</taxon>
        <taxon>Bacillota</taxon>
        <taxon>Bacilli</taxon>
        <taxon>Lactobacillales</taxon>
        <taxon>Streptococcaceae</taxon>
        <taxon>Streptococcus</taxon>
    </lineage>
</organism>
<dbReference type="EMBL" id="LK020680">
    <property type="protein sequence ID" value="CDQ29875.1"/>
    <property type="molecule type" value="Genomic_DNA"/>
</dbReference>
<proteinExistence type="predicted"/>
<reference evidence="1" key="2">
    <citation type="submission" date="2014-10" db="EMBL/GenBank/DDBJ databases">
        <title>Contrasting mechanisms driving short-term and long-term diversification of pneumococci.</title>
        <authorList>
            <person name="Croucher N.J."/>
            <person name="Coupland P.C."/>
            <person name="Stevenson A.E."/>
            <person name="Callendrello A."/>
            <person name="Bentley S.D."/>
            <person name="Hanage W.P."/>
        </authorList>
    </citation>
    <scope>NUCLEOTIDE SEQUENCE</scope>
    <source>
        <strain evidence="1">R34-3012</strain>
    </source>
</reference>
<dbReference type="AlphaFoldDB" id="A0A098AN53"/>
<evidence type="ECO:0000313" key="1">
    <source>
        <dbReference type="EMBL" id="CDQ29875.1"/>
    </source>
</evidence>
<accession>A0A098AN53</accession>
<name>A0A098AN53_STREE</name>
<sequence>MADMKNKYDVKRIIPDELSESLDIFLKNYSETGLSDYNTYLFYGFILKSYKLPRENRYSIKLLVKELQNRGLKVTLIINIYYHALNCLALNDGLKIYEEDFLI</sequence>
<reference evidence="1" key="1">
    <citation type="submission" date="2014-04" db="EMBL/GenBank/DDBJ databases">
        <authorList>
            <person name="Croucher N."/>
        </authorList>
    </citation>
    <scope>NUCLEOTIDE SEQUENCE</scope>
    <source>
        <strain evidence="1">R34-3012</strain>
    </source>
</reference>
<protein>
    <submittedName>
        <fullName evidence="1">Putative integrative and conjugative element protein</fullName>
    </submittedName>
</protein>